<dbReference type="GO" id="GO:0046872">
    <property type="term" value="F:metal ion binding"/>
    <property type="evidence" value="ECO:0007669"/>
    <property type="project" value="UniProtKB-KW"/>
</dbReference>
<dbReference type="GO" id="GO:0006281">
    <property type="term" value="P:DNA repair"/>
    <property type="evidence" value="ECO:0007669"/>
    <property type="project" value="UniProtKB-KW"/>
</dbReference>
<feature type="coiled-coil region" evidence="13">
    <location>
        <begin position="123"/>
        <end position="176"/>
    </location>
</feature>
<sequence>MSAKSGYMKYFPKDACYPNQQDAMDKIHAALMNKEIILFEGACGTGKTLSALAPALQVGKQLQKTVIIATNVHQQMVQFINEAREIKQDNDVKVAVVKGKTTMCPNGVDYDECALKRENTFEALELEREIALKKQEMKSATENYKRSRDPALVALRDALSKELEVAEEKIREVRNRSCNHLYEVLRSDSESFRQWLFADVRTPEEVNDYAFQKGMCGYELLKRELKHADFVICNYHHVLNSDIFMTVLNWLEKEPQDVITIFDEAHNIEAAARSHSSLTITEHTIEKAISEIEANMDQMPDGGSHNLFKILLNIIKDTYNARFKFGERERIGRNWYDMRISDPYERNDMVSGKFLRLAKESGFGGEEEIQKTLSEASAFGAMLDENFREQYKKGLSKVLKRSHIRYVADFISSYLVLANNPNYYPILNVRRDMDNEIYGRLELFTCIPKNVTEPLLDSVFSAILMSATMRPFDMIRSTLGIGREVREIAYGTSFPEEKRLTIAVSVPPLFAKSRDDPQTLQAVEEVIFDAVENSQGNVIIFFQSYYEAKRYYSKIDANFNIPVFLDEVGVSSQEVREDFFRIGEDGGKAVLISYLWGTLSEGIDYRDGRGRTVIIVGVGYPALNDRMHAVESAYDHSFGYGAGWEYAVQVPTVRKIRQAMGRVVRSPVDYGVRILLDGRYLTDAPAKFGKFSVFEAFPPEEREEFIDVEPEKVKYSLMNFFQDNAEDSY</sequence>
<reference evidence="15 16" key="1">
    <citation type="submission" date="2020-06" db="EMBL/GenBank/DDBJ databases">
        <title>Methanolobus halotolerans sp. nov., isolated from a saline lake Tus in Siberia.</title>
        <authorList>
            <person name="Shen Y."/>
            <person name="Chen S.-C."/>
            <person name="Lai M.-C."/>
            <person name="Huang H.-H."/>
            <person name="Chiu H.-H."/>
            <person name="Tang S.-L."/>
            <person name="Rogozin D.Y."/>
            <person name="Degermendzhy A.G."/>
        </authorList>
    </citation>
    <scope>NUCLEOTIDE SEQUENCE [LARGE SCALE GENOMIC DNA]</scope>
    <source>
        <strain evidence="15 16">DSM 21339</strain>
    </source>
</reference>
<dbReference type="SMART" id="SM00491">
    <property type="entry name" value="HELICc2"/>
    <property type="match status" value="1"/>
</dbReference>
<keyword evidence="10" id="KW-0238">DNA-binding</keyword>
<evidence type="ECO:0000256" key="9">
    <source>
        <dbReference type="ARBA" id="ARBA00023014"/>
    </source>
</evidence>
<proteinExistence type="predicted"/>
<keyword evidence="11" id="KW-0234">DNA repair</keyword>
<evidence type="ECO:0000256" key="6">
    <source>
        <dbReference type="ARBA" id="ARBA00022806"/>
    </source>
</evidence>
<evidence type="ECO:0000256" key="13">
    <source>
        <dbReference type="SAM" id="Coils"/>
    </source>
</evidence>
<dbReference type="InterPro" id="IPR010614">
    <property type="entry name" value="RAD3-like_helicase_DEAD"/>
</dbReference>
<dbReference type="GeneID" id="55822520"/>
<dbReference type="Gene3D" id="3.40.50.300">
    <property type="entry name" value="P-loop containing nucleotide triphosphate hydrolases"/>
    <property type="match status" value="2"/>
</dbReference>
<dbReference type="InterPro" id="IPR006554">
    <property type="entry name" value="Helicase-like_DEXD_c2"/>
</dbReference>
<dbReference type="PROSITE" id="PS51193">
    <property type="entry name" value="HELICASE_ATP_BIND_2"/>
    <property type="match status" value="1"/>
</dbReference>
<evidence type="ECO:0000256" key="12">
    <source>
        <dbReference type="ARBA" id="ARBA00023235"/>
    </source>
</evidence>
<dbReference type="GO" id="GO:0051539">
    <property type="term" value="F:4 iron, 4 sulfur cluster binding"/>
    <property type="evidence" value="ECO:0007669"/>
    <property type="project" value="UniProtKB-KW"/>
</dbReference>
<dbReference type="EMBL" id="CP058215">
    <property type="protein sequence ID" value="QLC50996.1"/>
    <property type="molecule type" value="Genomic_DNA"/>
</dbReference>
<keyword evidence="2" id="KW-0479">Metal-binding</keyword>
<dbReference type="InterPro" id="IPR027417">
    <property type="entry name" value="P-loop_NTPase"/>
</dbReference>
<keyword evidence="9" id="KW-0411">Iron-sulfur</keyword>
<keyword evidence="7" id="KW-0067">ATP-binding</keyword>
<keyword evidence="5" id="KW-0378">Hydrolase</keyword>
<dbReference type="PANTHER" id="PTHR11472:SF34">
    <property type="entry name" value="REGULATOR OF TELOMERE ELONGATION HELICASE 1"/>
    <property type="match status" value="1"/>
</dbReference>
<dbReference type="AlphaFoldDB" id="A0A7D5EG00"/>
<name>A0A7D5EG00_9EURY</name>
<accession>A0A7D5EG00</accession>
<evidence type="ECO:0000259" key="14">
    <source>
        <dbReference type="PROSITE" id="PS51193"/>
    </source>
</evidence>
<protein>
    <submittedName>
        <fullName evidence="15">ATP-dependent DNA helicase</fullName>
    </submittedName>
</protein>
<dbReference type="Gene3D" id="1.10.275.40">
    <property type="match status" value="1"/>
</dbReference>
<organism evidence="15 16">
    <name type="scientific">Methanolobus zinderi</name>
    <dbReference type="NCBI Taxonomy" id="536044"/>
    <lineage>
        <taxon>Archaea</taxon>
        <taxon>Methanobacteriati</taxon>
        <taxon>Methanobacteriota</taxon>
        <taxon>Stenosarchaea group</taxon>
        <taxon>Methanomicrobia</taxon>
        <taxon>Methanosarcinales</taxon>
        <taxon>Methanosarcinaceae</taxon>
        <taxon>Methanolobus</taxon>
    </lineage>
</organism>
<evidence type="ECO:0000256" key="8">
    <source>
        <dbReference type="ARBA" id="ARBA00023004"/>
    </source>
</evidence>
<evidence type="ECO:0000256" key="1">
    <source>
        <dbReference type="ARBA" id="ARBA00022485"/>
    </source>
</evidence>
<dbReference type="SUPFAM" id="SSF52540">
    <property type="entry name" value="P-loop containing nucleoside triphosphate hydrolases"/>
    <property type="match status" value="2"/>
</dbReference>
<keyword evidence="1" id="KW-0004">4Fe-4S</keyword>
<keyword evidence="16" id="KW-1185">Reference proteome</keyword>
<keyword evidence="3" id="KW-0547">Nucleotide-binding</keyword>
<evidence type="ECO:0000256" key="11">
    <source>
        <dbReference type="ARBA" id="ARBA00023204"/>
    </source>
</evidence>
<dbReference type="Proteomes" id="UP000509594">
    <property type="component" value="Chromosome"/>
</dbReference>
<feature type="domain" description="Helicase ATP-binding" evidence="14">
    <location>
        <begin position="6"/>
        <end position="318"/>
    </location>
</feature>
<dbReference type="GO" id="GO:0005524">
    <property type="term" value="F:ATP binding"/>
    <property type="evidence" value="ECO:0007669"/>
    <property type="project" value="UniProtKB-KW"/>
</dbReference>
<evidence type="ECO:0000313" key="16">
    <source>
        <dbReference type="Proteomes" id="UP000509594"/>
    </source>
</evidence>
<dbReference type="SMART" id="SM00488">
    <property type="entry name" value="DEXDc2"/>
    <property type="match status" value="1"/>
</dbReference>
<keyword evidence="12" id="KW-0413">Isomerase</keyword>
<dbReference type="GO" id="GO:0003678">
    <property type="term" value="F:DNA helicase activity"/>
    <property type="evidence" value="ECO:0007669"/>
    <property type="project" value="InterPro"/>
</dbReference>
<dbReference type="Gene3D" id="1.10.30.20">
    <property type="entry name" value="Bacterial XPD DNA helicase, FeS cluster domain"/>
    <property type="match status" value="1"/>
</dbReference>
<dbReference type="Pfam" id="PF06733">
    <property type="entry name" value="DEAD_2"/>
    <property type="match status" value="1"/>
</dbReference>
<keyword evidence="6 15" id="KW-0347">Helicase</keyword>
<keyword evidence="8" id="KW-0408">Iron</keyword>
<dbReference type="SMART" id="SM00487">
    <property type="entry name" value="DEXDc"/>
    <property type="match status" value="1"/>
</dbReference>
<evidence type="ECO:0000256" key="5">
    <source>
        <dbReference type="ARBA" id="ARBA00022801"/>
    </source>
</evidence>
<dbReference type="InterPro" id="IPR042493">
    <property type="entry name" value="XPD_DNA_FeS"/>
</dbReference>
<dbReference type="InterPro" id="IPR045028">
    <property type="entry name" value="DinG/Rad3-like"/>
</dbReference>
<keyword evidence="4" id="KW-0227">DNA damage</keyword>
<dbReference type="InterPro" id="IPR014013">
    <property type="entry name" value="Helic_SF1/SF2_ATP-bd_DinG/Rad3"/>
</dbReference>
<dbReference type="InterPro" id="IPR014001">
    <property type="entry name" value="Helicase_ATP-bd"/>
</dbReference>
<dbReference type="GO" id="GO:0016818">
    <property type="term" value="F:hydrolase activity, acting on acid anhydrides, in phosphorus-containing anhydrides"/>
    <property type="evidence" value="ECO:0007669"/>
    <property type="project" value="InterPro"/>
</dbReference>
<dbReference type="Pfam" id="PF13307">
    <property type="entry name" value="Helicase_C_2"/>
    <property type="match status" value="1"/>
</dbReference>
<dbReference type="KEGG" id="mzi:HWN40_12555"/>
<dbReference type="OrthoDB" id="27512at2157"/>
<evidence type="ECO:0000256" key="4">
    <source>
        <dbReference type="ARBA" id="ARBA00022763"/>
    </source>
</evidence>
<dbReference type="RefSeq" id="WP_176966051.1">
    <property type="nucleotide sequence ID" value="NZ_CP058215.1"/>
</dbReference>
<evidence type="ECO:0000256" key="7">
    <source>
        <dbReference type="ARBA" id="ARBA00022840"/>
    </source>
</evidence>
<dbReference type="InterPro" id="IPR006555">
    <property type="entry name" value="ATP-dep_Helicase_C"/>
</dbReference>
<evidence type="ECO:0000313" key="15">
    <source>
        <dbReference type="EMBL" id="QLC50996.1"/>
    </source>
</evidence>
<dbReference type="PANTHER" id="PTHR11472">
    <property type="entry name" value="DNA REPAIR DEAD HELICASE RAD3/XP-D SUBFAMILY MEMBER"/>
    <property type="match status" value="1"/>
</dbReference>
<dbReference type="GO" id="GO:0003677">
    <property type="term" value="F:DNA binding"/>
    <property type="evidence" value="ECO:0007669"/>
    <property type="project" value="UniProtKB-KW"/>
</dbReference>
<keyword evidence="13" id="KW-0175">Coiled coil</keyword>
<evidence type="ECO:0000256" key="10">
    <source>
        <dbReference type="ARBA" id="ARBA00023125"/>
    </source>
</evidence>
<evidence type="ECO:0000256" key="3">
    <source>
        <dbReference type="ARBA" id="ARBA00022741"/>
    </source>
</evidence>
<gene>
    <name evidence="15" type="ORF">HWN40_12555</name>
</gene>
<evidence type="ECO:0000256" key="2">
    <source>
        <dbReference type="ARBA" id="ARBA00022723"/>
    </source>
</evidence>